<evidence type="ECO:0000313" key="2">
    <source>
        <dbReference type="EMBL" id="CAK7350067.1"/>
    </source>
</evidence>
<dbReference type="EMBL" id="CAWUPB010001184">
    <property type="protein sequence ID" value="CAK7350067.1"/>
    <property type="molecule type" value="Genomic_DNA"/>
</dbReference>
<evidence type="ECO:0000313" key="3">
    <source>
        <dbReference type="Proteomes" id="UP001314170"/>
    </source>
</evidence>
<dbReference type="Proteomes" id="UP001314170">
    <property type="component" value="Unassembled WGS sequence"/>
</dbReference>
<proteinExistence type="predicted"/>
<evidence type="ECO:0000256" key="1">
    <source>
        <dbReference type="SAM" id="MobiDB-lite"/>
    </source>
</evidence>
<feature type="region of interest" description="Disordered" evidence="1">
    <location>
        <begin position="157"/>
        <end position="182"/>
    </location>
</feature>
<dbReference type="AlphaFoldDB" id="A0AAV1SI20"/>
<reference evidence="2 3" key="1">
    <citation type="submission" date="2024-01" db="EMBL/GenBank/DDBJ databases">
        <authorList>
            <person name="Waweru B."/>
        </authorList>
    </citation>
    <scope>NUCLEOTIDE SEQUENCE [LARGE SCALE GENOMIC DNA]</scope>
</reference>
<gene>
    <name evidence="2" type="ORF">DCAF_LOCUS22791</name>
</gene>
<protein>
    <submittedName>
        <fullName evidence="2">Uncharacterized protein</fullName>
    </submittedName>
</protein>
<comment type="caution">
    <text evidence="2">The sequence shown here is derived from an EMBL/GenBank/DDBJ whole genome shotgun (WGS) entry which is preliminary data.</text>
</comment>
<sequence length="182" mass="20780">MLGRISPRTFLTSMAPVISGDPVVFMKAAAAVVDWSHREGGLLWCYQRKKRRKRTNQKLRVLKNASGFSNSDSNSHKNILLHDKKVFAFSIRYIQFCLKMHPPTTYTVPDTHRIRQKACRGSPIPMLLKLLIFIEGFGPLESTSRVANASEQVIKCEGPNKKKTTVSSERHDEQRLHPLRRP</sequence>
<accession>A0AAV1SI20</accession>
<name>A0AAV1SI20_9ROSI</name>
<keyword evidence="3" id="KW-1185">Reference proteome</keyword>
<organism evidence="2 3">
    <name type="scientific">Dovyalis caffra</name>
    <dbReference type="NCBI Taxonomy" id="77055"/>
    <lineage>
        <taxon>Eukaryota</taxon>
        <taxon>Viridiplantae</taxon>
        <taxon>Streptophyta</taxon>
        <taxon>Embryophyta</taxon>
        <taxon>Tracheophyta</taxon>
        <taxon>Spermatophyta</taxon>
        <taxon>Magnoliopsida</taxon>
        <taxon>eudicotyledons</taxon>
        <taxon>Gunneridae</taxon>
        <taxon>Pentapetalae</taxon>
        <taxon>rosids</taxon>
        <taxon>fabids</taxon>
        <taxon>Malpighiales</taxon>
        <taxon>Salicaceae</taxon>
        <taxon>Flacourtieae</taxon>
        <taxon>Dovyalis</taxon>
    </lineage>
</organism>